<dbReference type="KEGG" id="vg:5600497"/>
<dbReference type="Gene3D" id="3.40.630.10">
    <property type="entry name" value="Zn peptidases"/>
    <property type="match status" value="1"/>
</dbReference>
<accession>A7XX84</accession>
<gene>
    <name evidence="1" type="ORF">P23p56</name>
</gene>
<organism evidence="1 2">
    <name type="scientific">Thermus virus P23-45</name>
    <name type="common">Thermus thermophilus phage P23-45</name>
    <dbReference type="NCBI Taxonomy" id="2914006"/>
    <lineage>
        <taxon>Viruses</taxon>
        <taxon>Duplodnaviria</taxon>
        <taxon>Heunggongvirae</taxon>
        <taxon>Uroviricota</taxon>
        <taxon>Caudoviricetes</taxon>
        <taxon>Oshimavirus</taxon>
        <taxon>Oshimavirus P2345</taxon>
    </lineage>
</organism>
<dbReference type="Proteomes" id="UP000001132">
    <property type="component" value="Segment"/>
</dbReference>
<name>A7XX84_BP234</name>
<dbReference type="RefSeq" id="YP_001467909.1">
    <property type="nucleotide sequence ID" value="NC_009803.1"/>
</dbReference>
<reference evidence="1 2" key="1">
    <citation type="journal article" date="2008" name="J. Mol. Biol.">
        <title>Genome comparison and proteomic characterization of Thermus thermophilus bacteriophages P23-45 and P74-26: siphoviruses with triplex-forming sequences and the longest known tails.</title>
        <authorList>
            <person name="Minakhin L."/>
            <person name="Goel M."/>
            <person name="Berdygulova Z."/>
            <person name="Ramanculov E."/>
            <person name="Florens L."/>
            <person name="Glazko G."/>
            <person name="Karamychev V.N."/>
            <person name="Slesarev A.I."/>
            <person name="Kozyavkin S.A."/>
            <person name="Khromov I."/>
            <person name="Ackermann H.W."/>
            <person name="Washburn M."/>
            <person name="Mushegian A."/>
            <person name="Severinov K."/>
        </authorList>
    </citation>
    <scope>NUCLEOTIDE SEQUENCE</scope>
</reference>
<sequence>MKPSEYFLELVDLGLVPHGHEKVVYGSMLSELGFVEDGAGNYIKPGKLPLVFTAHLDTVGQAGPVYYALDENIVSGKGWNPIGADDKAGISLILYLQEHFPEASYALFVGEEVGLVGAKQAAHFMRRGAWVLDDPLIMVSLDRKGKSDLVYHQLGVPTASYDFALWLGGLLGLTPAEGVFTDSAAFKDLIPHCLNLSVGYENPHTNEERQDLTFLDNLASKLLFLDWHAVLGKAREYAVWNYEEDWTSDYIRILIDMAISKLAHNEELLRQFLYAIAETYGIDPIEELVNSTWV</sequence>
<organismHost>
    <name type="scientific">Thermus thermophilus</name>
    <dbReference type="NCBI Taxonomy" id="274"/>
</organismHost>
<dbReference type="GeneID" id="5600497"/>
<dbReference type="SUPFAM" id="SSF53187">
    <property type="entry name" value="Zn-dependent exopeptidases"/>
    <property type="match status" value="1"/>
</dbReference>
<evidence type="ECO:0000313" key="1">
    <source>
        <dbReference type="EMBL" id="ABU96889.1"/>
    </source>
</evidence>
<keyword evidence="2" id="KW-1185">Reference proteome</keyword>
<proteinExistence type="predicted"/>
<keyword evidence="1" id="KW-0378">Hydrolase</keyword>
<dbReference type="EMBL" id="EU100883">
    <property type="protein sequence ID" value="ABU96889.1"/>
    <property type="molecule type" value="Genomic_DNA"/>
</dbReference>
<evidence type="ECO:0000313" key="2">
    <source>
        <dbReference type="Proteomes" id="UP000001132"/>
    </source>
</evidence>
<protein>
    <submittedName>
        <fullName evidence="1">Metal-dependent hydrolase</fullName>
    </submittedName>
</protein>
<dbReference type="GO" id="GO:0016787">
    <property type="term" value="F:hydrolase activity"/>
    <property type="evidence" value="ECO:0007669"/>
    <property type="project" value="UniProtKB-KW"/>
</dbReference>